<dbReference type="AlphaFoldDB" id="A0A087UCV3"/>
<evidence type="ECO:0000259" key="2">
    <source>
        <dbReference type="Pfam" id="PF22631"/>
    </source>
</evidence>
<evidence type="ECO:0000313" key="4">
    <source>
        <dbReference type="Proteomes" id="UP000054359"/>
    </source>
</evidence>
<name>A0A087UCV3_STEMI</name>
<dbReference type="InterPro" id="IPR053945">
    <property type="entry name" value="PLCB1-4-like_EFh"/>
</dbReference>
<feature type="domain" description="PLC-beta PH" evidence="1">
    <location>
        <begin position="3"/>
        <end position="55"/>
    </location>
</feature>
<proteinExistence type="predicted"/>
<dbReference type="Pfam" id="PF22631">
    <property type="entry name" value="PLCB1-4-like_EFh"/>
    <property type="match status" value="1"/>
</dbReference>
<sequence>MGASDTPLEDKQVTVAYGSDLVNINFINFSCNCKEVAQLWTDNLLKMAYNLMALNSPATVFLEKAHTKVQLLTDRDGRIPVKNVLKMFAQHKD</sequence>
<dbReference type="OrthoDB" id="269822at2759"/>
<accession>A0A087UCV3</accession>
<dbReference type="Proteomes" id="UP000054359">
    <property type="component" value="Unassembled WGS sequence"/>
</dbReference>
<dbReference type="InterPro" id="IPR037862">
    <property type="entry name" value="PLC-beta_PH"/>
</dbReference>
<feature type="non-terminal residue" evidence="3">
    <location>
        <position position="93"/>
    </location>
</feature>
<protein>
    <submittedName>
        <fullName evidence="3">1-phosphatidylinositol-4,5-bisphosphate phosphodiesterase classes I and II</fullName>
    </submittedName>
</protein>
<dbReference type="SUPFAM" id="SSF50729">
    <property type="entry name" value="PH domain-like"/>
    <property type="match status" value="1"/>
</dbReference>
<keyword evidence="4" id="KW-1185">Reference proteome</keyword>
<dbReference type="EMBL" id="KK119255">
    <property type="protein sequence ID" value="KFM75192.1"/>
    <property type="molecule type" value="Genomic_DNA"/>
</dbReference>
<reference evidence="3 4" key="1">
    <citation type="submission" date="2013-11" db="EMBL/GenBank/DDBJ databases">
        <title>Genome sequencing of Stegodyphus mimosarum.</title>
        <authorList>
            <person name="Bechsgaard J."/>
        </authorList>
    </citation>
    <scope>NUCLEOTIDE SEQUENCE [LARGE SCALE GENOMIC DNA]</scope>
</reference>
<dbReference type="STRING" id="407821.A0A087UCV3"/>
<evidence type="ECO:0000313" key="3">
    <source>
        <dbReference type="EMBL" id="KFM75192.1"/>
    </source>
</evidence>
<feature type="domain" description="Phosphoinositide phospholipase C beta 1-4-like EF-hand" evidence="2">
    <location>
        <begin position="62"/>
        <end position="90"/>
    </location>
</feature>
<gene>
    <name evidence="3" type="ORF">X975_24222</name>
</gene>
<dbReference type="Gene3D" id="2.30.29.240">
    <property type="match status" value="1"/>
</dbReference>
<evidence type="ECO:0000259" key="1">
    <source>
        <dbReference type="Pfam" id="PF17787"/>
    </source>
</evidence>
<dbReference type="Pfam" id="PF17787">
    <property type="entry name" value="PH_14"/>
    <property type="match status" value="1"/>
</dbReference>
<organism evidence="3 4">
    <name type="scientific">Stegodyphus mimosarum</name>
    <name type="common">African social velvet spider</name>
    <dbReference type="NCBI Taxonomy" id="407821"/>
    <lineage>
        <taxon>Eukaryota</taxon>
        <taxon>Metazoa</taxon>
        <taxon>Ecdysozoa</taxon>
        <taxon>Arthropoda</taxon>
        <taxon>Chelicerata</taxon>
        <taxon>Arachnida</taxon>
        <taxon>Araneae</taxon>
        <taxon>Araneomorphae</taxon>
        <taxon>Entelegynae</taxon>
        <taxon>Eresoidea</taxon>
        <taxon>Eresidae</taxon>
        <taxon>Stegodyphus</taxon>
    </lineage>
</organism>